<evidence type="ECO:0000256" key="3">
    <source>
        <dbReference type="SAM" id="MobiDB-lite"/>
    </source>
</evidence>
<dbReference type="HOGENOM" id="CLU_009958_6_5_1"/>
<gene>
    <name evidence="4" type="ORF">PV06_01014</name>
</gene>
<protein>
    <recommendedName>
        <fullName evidence="6">Hsp70-like protein</fullName>
    </recommendedName>
</protein>
<dbReference type="Gene3D" id="3.30.420.40">
    <property type="match status" value="2"/>
</dbReference>
<dbReference type="EMBL" id="KN847332">
    <property type="protein sequence ID" value="KIW48431.1"/>
    <property type="molecule type" value="Genomic_DNA"/>
</dbReference>
<dbReference type="AlphaFoldDB" id="A0A0D2B890"/>
<dbReference type="OrthoDB" id="2963168at2759"/>
<name>A0A0D2B890_9EURO</name>
<evidence type="ECO:0000313" key="5">
    <source>
        <dbReference type="Proteomes" id="UP000053342"/>
    </source>
</evidence>
<accession>A0A0D2B890</accession>
<dbReference type="GO" id="GO:0140662">
    <property type="term" value="F:ATP-dependent protein folding chaperone"/>
    <property type="evidence" value="ECO:0007669"/>
    <property type="project" value="InterPro"/>
</dbReference>
<sequence length="678" mass="76879">MPSNLNVLGVRDAEPRDKAAKDRRNQQQQSSVKKRKYKAAELTVEEKESKRRRREERKERKAAEARNLIMVAIDFGTTYSGIAWCSTRKTWNDIVVINRWNGGPCDNTEKVPTRIAYSSENDFHEDKWGYAPKAGSKICQWFKLLLDAKFKRTDFDDARLSMALGSRIMRIPENKSAQRVSSDFLRYLYRHLLQAIELELGPTLVEQTIFRFVITHPATWSNAARQATRQASEGAGFGSRMGDDIVMIAEPEAAAICAITETNSKFHTEPFQVSEQNTCTMIVDIGGGTIDGCTYRIVRTQPLRLEEAAVGEGAKAGGTSVDRSLHEFMHHCFGIAFESLPVEKVGAGSKFMEAFEILKRQFTGDFDEDTRYELPLKMCKLDKTDGRVTNHYDFDEDTVMLTGEEMEEFFETMLESTFDLIRNQLQKTKNSNEPAVQKLILCGGMGSSPYVQRKVREFINEELEEDIELVVPTRPWSAICRGAVISALEKHIVAFRSCREHLGFSVHQKWDASKHFESDRYQCPILGSRAKNQMRWHVQKNDKISPNFKCGIDCYVVVHGTNLAKSEYVVYQDLYGSQEDSAPSRIDNPLPESGPIYKVGNIKIDLTKYVKEERNRLIDEGEKVPRRMDIDLTLEMTLGSDKGVLTVTAKKGRKKFGKAQIEFDPDPAFDGTLVSSAA</sequence>
<dbReference type="CDD" id="cd10170">
    <property type="entry name" value="ASKHA_NBD_HSP70"/>
    <property type="match status" value="1"/>
</dbReference>
<evidence type="ECO:0000256" key="1">
    <source>
        <dbReference type="ARBA" id="ARBA00022741"/>
    </source>
</evidence>
<dbReference type="PANTHER" id="PTHR14187:SF81">
    <property type="entry name" value="HSP70 FAMILY PROTEIN (AFU_ORTHOLOGUE AFUA_4G14040)"/>
    <property type="match status" value="1"/>
</dbReference>
<dbReference type="RefSeq" id="XP_016268647.1">
    <property type="nucleotide sequence ID" value="XM_016401594.1"/>
</dbReference>
<dbReference type="GO" id="GO:0005524">
    <property type="term" value="F:ATP binding"/>
    <property type="evidence" value="ECO:0007669"/>
    <property type="project" value="UniProtKB-KW"/>
</dbReference>
<feature type="compositionally biased region" description="Basic and acidic residues" evidence="3">
    <location>
        <begin position="11"/>
        <end position="25"/>
    </location>
</feature>
<dbReference type="GeneID" id="27353088"/>
<evidence type="ECO:0000313" key="4">
    <source>
        <dbReference type="EMBL" id="KIW48431.1"/>
    </source>
</evidence>
<dbReference type="InterPro" id="IPR013126">
    <property type="entry name" value="Hsp_70_fam"/>
</dbReference>
<evidence type="ECO:0008006" key="6">
    <source>
        <dbReference type="Google" id="ProtNLM"/>
    </source>
</evidence>
<dbReference type="Pfam" id="PF00012">
    <property type="entry name" value="HSP70"/>
    <property type="match status" value="1"/>
</dbReference>
<dbReference type="InterPro" id="IPR043129">
    <property type="entry name" value="ATPase_NBD"/>
</dbReference>
<keyword evidence="1" id="KW-0547">Nucleotide-binding</keyword>
<organism evidence="4 5">
    <name type="scientific">Exophiala oligosperma</name>
    <dbReference type="NCBI Taxonomy" id="215243"/>
    <lineage>
        <taxon>Eukaryota</taxon>
        <taxon>Fungi</taxon>
        <taxon>Dikarya</taxon>
        <taxon>Ascomycota</taxon>
        <taxon>Pezizomycotina</taxon>
        <taxon>Eurotiomycetes</taxon>
        <taxon>Chaetothyriomycetidae</taxon>
        <taxon>Chaetothyriales</taxon>
        <taxon>Herpotrichiellaceae</taxon>
        <taxon>Exophiala</taxon>
    </lineage>
</organism>
<dbReference type="STRING" id="215243.A0A0D2B890"/>
<dbReference type="SUPFAM" id="SSF53067">
    <property type="entry name" value="Actin-like ATPase domain"/>
    <property type="match status" value="2"/>
</dbReference>
<proteinExistence type="predicted"/>
<dbReference type="VEuPathDB" id="FungiDB:PV06_01014"/>
<dbReference type="Proteomes" id="UP000053342">
    <property type="component" value="Unassembled WGS sequence"/>
</dbReference>
<reference evidence="4 5" key="1">
    <citation type="submission" date="2015-01" db="EMBL/GenBank/DDBJ databases">
        <title>The Genome Sequence of Exophiala oligosperma CBS72588.</title>
        <authorList>
            <consortium name="The Broad Institute Genomics Platform"/>
            <person name="Cuomo C."/>
            <person name="de Hoog S."/>
            <person name="Gorbushina A."/>
            <person name="Stielow B."/>
            <person name="Teixiera M."/>
            <person name="Abouelleil A."/>
            <person name="Chapman S.B."/>
            <person name="Priest M."/>
            <person name="Young S.K."/>
            <person name="Wortman J."/>
            <person name="Nusbaum C."/>
            <person name="Birren B."/>
        </authorList>
    </citation>
    <scope>NUCLEOTIDE SEQUENCE [LARGE SCALE GENOMIC DNA]</scope>
    <source>
        <strain evidence="4 5">CBS 72588</strain>
    </source>
</reference>
<dbReference type="PANTHER" id="PTHR14187">
    <property type="entry name" value="ALPHA KINASE/ELONGATION FACTOR 2 KINASE"/>
    <property type="match status" value="1"/>
</dbReference>
<feature type="region of interest" description="Disordered" evidence="3">
    <location>
        <begin position="1"/>
        <end position="61"/>
    </location>
</feature>
<keyword evidence="5" id="KW-1185">Reference proteome</keyword>
<evidence type="ECO:0000256" key="2">
    <source>
        <dbReference type="ARBA" id="ARBA00022840"/>
    </source>
</evidence>
<keyword evidence="2" id="KW-0067">ATP-binding</keyword>